<evidence type="ECO:0000256" key="4">
    <source>
        <dbReference type="ARBA" id="ARBA00023012"/>
    </source>
</evidence>
<keyword evidence="10" id="KW-0808">Transferase</keyword>
<dbReference type="Pfam" id="PF02518">
    <property type="entry name" value="HATPase_c"/>
    <property type="match status" value="1"/>
</dbReference>
<feature type="domain" description="PAC" evidence="9">
    <location>
        <begin position="101"/>
        <end position="153"/>
    </location>
</feature>
<comment type="caution">
    <text evidence="10">The sequence shown here is derived from an EMBL/GenBank/DDBJ whole genome shotgun (WGS) entry which is preliminary data.</text>
</comment>
<feature type="domain" description="Response regulatory" evidence="7">
    <location>
        <begin position="525"/>
        <end position="640"/>
    </location>
</feature>
<dbReference type="NCBIfam" id="TIGR00229">
    <property type="entry name" value="sensory_box"/>
    <property type="match status" value="2"/>
</dbReference>
<dbReference type="InterPro" id="IPR036097">
    <property type="entry name" value="HisK_dim/P_sf"/>
</dbReference>
<dbReference type="CDD" id="cd00130">
    <property type="entry name" value="PAS"/>
    <property type="match status" value="2"/>
</dbReference>
<dbReference type="SMART" id="SM00387">
    <property type="entry name" value="HATPase_c"/>
    <property type="match status" value="1"/>
</dbReference>
<dbReference type="InterPro" id="IPR013655">
    <property type="entry name" value="PAS_fold_3"/>
</dbReference>
<dbReference type="SMART" id="SM00448">
    <property type="entry name" value="REC"/>
    <property type="match status" value="1"/>
</dbReference>
<dbReference type="AlphaFoldDB" id="A0A432WM73"/>
<dbReference type="CDD" id="cd00082">
    <property type="entry name" value="HisKA"/>
    <property type="match status" value="1"/>
</dbReference>
<dbReference type="InterPro" id="IPR036890">
    <property type="entry name" value="HATPase_C_sf"/>
</dbReference>
<dbReference type="PROSITE" id="PS50113">
    <property type="entry name" value="PAC"/>
    <property type="match status" value="1"/>
</dbReference>
<dbReference type="InterPro" id="IPR001610">
    <property type="entry name" value="PAC"/>
</dbReference>
<dbReference type="EMBL" id="PIPO01000001">
    <property type="protein sequence ID" value="RUO34916.1"/>
    <property type="molecule type" value="Genomic_DNA"/>
</dbReference>
<dbReference type="InterPro" id="IPR035965">
    <property type="entry name" value="PAS-like_dom_sf"/>
</dbReference>
<dbReference type="CDD" id="cd17546">
    <property type="entry name" value="REC_hyHK_CKI1_RcsC-like"/>
    <property type="match status" value="1"/>
</dbReference>
<dbReference type="PROSITE" id="PS50110">
    <property type="entry name" value="RESPONSE_REGULATORY"/>
    <property type="match status" value="1"/>
</dbReference>
<evidence type="ECO:0000313" key="11">
    <source>
        <dbReference type="Proteomes" id="UP000287823"/>
    </source>
</evidence>
<dbReference type="InterPro" id="IPR005467">
    <property type="entry name" value="His_kinase_dom"/>
</dbReference>
<dbReference type="Gene3D" id="3.30.565.10">
    <property type="entry name" value="Histidine kinase-like ATPase, C-terminal domain"/>
    <property type="match status" value="1"/>
</dbReference>
<dbReference type="Pfam" id="PF00512">
    <property type="entry name" value="HisKA"/>
    <property type="match status" value="1"/>
</dbReference>
<evidence type="ECO:0000313" key="10">
    <source>
        <dbReference type="EMBL" id="RUO34916.1"/>
    </source>
</evidence>
<sequence length="647" mass="72967">MAAKRDPGRACGALAALMIIARELAELFSANDDITLFVWDHSPGWPVLHCTDNVRELIGYSKEDFYSRRVAFIDIVHPDDVERVSEEVLAGLQDQTSSSFSHEDYRLLRADGREVWVADTTMVERDEQGVVRYMIGYLLDITTRKNLELALLAERSQLQMVLDGTRLGSWDWAPQHNTLQVNQRWLTMYGLDDNPPQVSVALWESLIHPEDREGWHRALQMHLSANTPFYEHVYRIRHTRGHYLHVLDRGKVVEWNSAEPVRVAGTHTDISKQRQAELDAREAARSRTLFLANMSHEIRTPLHGILGLASVLASTELDDYQRQLLETIQESGDYLLNTLNDAIDISRADQGKLEIKPSVQSCDSLLTHLQSLFGEQARRRSIDYQVERGDGVPEWVLLDKSRFLQIAVNLVNNAFKFTKIGFIRVTLSWHNDVLTLQVADSGMGIEDTEKVWNVFEQESEESMHPKPGGGLGLGIVRSLVQLMGGLAEVQSEPGFGSTFTITLPVAATEPAMAASKGLTRLPVYRILVIDDNDVNQLILGEMLSSLEQVYVATSSAEMGLQVLQSQEFDVVFMDIHMPDLDGVEATIRIRQQALKQPYIVGLTANAMPTMRQRAMAAGMNAYLTKPFRLTEIRQALTHVHELTYRKS</sequence>
<dbReference type="Gene3D" id="3.30.450.20">
    <property type="entry name" value="PAS domain"/>
    <property type="match status" value="2"/>
</dbReference>
<dbReference type="SUPFAM" id="SSF55874">
    <property type="entry name" value="ATPase domain of HSP90 chaperone/DNA topoisomerase II/histidine kinase"/>
    <property type="match status" value="1"/>
</dbReference>
<feature type="domain" description="PAS" evidence="8">
    <location>
        <begin position="20"/>
        <end position="95"/>
    </location>
</feature>
<dbReference type="PANTHER" id="PTHR45339">
    <property type="entry name" value="HYBRID SIGNAL TRANSDUCTION HISTIDINE KINASE J"/>
    <property type="match status" value="1"/>
</dbReference>
<dbReference type="InterPro" id="IPR004358">
    <property type="entry name" value="Sig_transdc_His_kin-like_C"/>
</dbReference>
<dbReference type="PANTHER" id="PTHR45339:SF1">
    <property type="entry name" value="HYBRID SIGNAL TRANSDUCTION HISTIDINE KINASE J"/>
    <property type="match status" value="1"/>
</dbReference>
<dbReference type="EC" id="2.7.13.3" evidence="2"/>
<dbReference type="SMART" id="SM00086">
    <property type="entry name" value="PAC"/>
    <property type="match status" value="2"/>
</dbReference>
<dbReference type="Pfam" id="PF00072">
    <property type="entry name" value="Response_reg"/>
    <property type="match status" value="1"/>
</dbReference>
<keyword evidence="3 5" id="KW-0597">Phosphoprotein</keyword>
<dbReference type="InterPro" id="IPR001789">
    <property type="entry name" value="Sig_transdc_resp-reg_receiver"/>
</dbReference>
<comment type="catalytic activity">
    <reaction evidence="1">
        <text>ATP + protein L-histidine = ADP + protein N-phospho-L-histidine.</text>
        <dbReference type="EC" id="2.7.13.3"/>
    </reaction>
</comment>
<dbReference type="InterPro" id="IPR003594">
    <property type="entry name" value="HATPase_dom"/>
</dbReference>
<evidence type="ECO:0000259" key="8">
    <source>
        <dbReference type="PROSITE" id="PS50112"/>
    </source>
</evidence>
<dbReference type="PROSITE" id="PS50112">
    <property type="entry name" value="PAS"/>
    <property type="match status" value="1"/>
</dbReference>
<evidence type="ECO:0000256" key="3">
    <source>
        <dbReference type="ARBA" id="ARBA00022553"/>
    </source>
</evidence>
<evidence type="ECO:0000259" key="6">
    <source>
        <dbReference type="PROSITE" id="PS50109"/>
    </source>
</evidence>
<feature type="domain" description="Histidine kinase" evidence="6">
    <location>
        <begin position="293"/>
        <end position="507"/>
    </location>
</feature>
<dbReference type="PRINTS" id="PR00344">
    <property type="entry name" value="BCTRLSENSOR"/>
</dbReference>
<keyword evidence="10" id="KW-0418">Kinase</keyword>
<protein>
    <recommendedName>
        <fullName evidence="2">histidine kinase</fullName>
        <ecNumber evidence="2">2.7.13.3</ecNumber>
    </recommendedName>
</protein>
<evidence type="ECO:0000256" key="2">
    <source>
        <dbReference type="ARBA" id="ARBA00012438"/>
    </source>
</evidence>
<dbReference type="GO" id="GO:0000155">
    <property type="term" value="F:phosphorelay sensor kinase activity"/>
    <property type="evidence" value="ECO:0007669"/>
    <property type="project" value="InterPro"/>
</dbReference>
<dbReference type="SMART" id="SM00091">
    <property type="entry name" value="PAS"/>
    <property type="match status" value="2"/>
</dbReference>
<dbReference type="InterPro" id="IPR011006">
    <property type="entry name" value="CheY-like_superfamily"/>
</dbReference>
<dbReference type="SUPFAM" id="SSF52172">
    <property type="entry name" value="CheY-like"/>
    <property type="match status" value="1"/>
</dbReference>
<accession>A0A432WM73</accession>
<evidence type="ECO:0000256" key="5">
    <source>
        <dbReference type="PROSITE-ProRule" id="PRU00169"/>
    </source>
</evidence>
<feature type="modified residue" description="4-aspartylphosphate" evidence="5">
    <location>
        <position position="574"/>
    </location>
</feature>
<evidence type="ECO:0000259" key="9">
    <source>
        <dbReference type="PROSITE" id="PS50113"/>
    </source>
</evidence>
<dbReference type="Pfam" id="PF08447">
    <property type="entry name" value="PAS_3"/>
    <property type="match status" value="2"/>
</dbReference>
<dbReference type="PROSITE" id="PS50109">
    <property type="entry name" value="HIS_KIN"/>
    <property type="match status" value="1"/>
</dbReference>
<dbReference type="SUPFAM" id="SSF47384">
    <property type="entry name" value="Homodimeric domain of signal transducing histidine kinase"/>
    <property type="match status" value="1"/>
</dbReference>
<dbReference type="SMART" id="SM00388">
    <property type="entry name" value="HisKA"/>
    <property type="match status" value="1"/>
</dbReference>
<gene>
    <name evidence="10" type="ORF">CWE14_02670</name>
</gene>
<proteinExistence type="predicted"/>
<dbReference type="Gene3D" id="1.10.287.130">
    <property type="match status" value="1"/>
</dbReference>
<dbReference type="InterPro" id="IPR003661">
    <property type="entry name" value="HisK_dim/P_dom"/>
</dbReference>
<dbReference type="RefSeq" id="WP_126797953.1">
    <property type="nucleotide sequence ID" value="NZ_PIPO01000001.1"/>
</dbReference>
<evidence type="ECO:0000259" key="7">
    <source>
        <dbReference type="PROSITE" id="PS50110"/>
    </source>
</evidence>
<keyword evidence="11" id="KW-1185">Reference proteome</keyword>
<evidence type="ECO:0000256" key="1">
    <source>
        <dbReference type="ARBA" id="ARBA00000085"/>
    </source>
</evidence>
<dbReference type="InterPro" id="IPR000014">
    <property type="entry name" value="PAS"/>
</dbReference>
<dbReference type="InterPro" id="IPR000700">
    <property type="entry name" value="PAS-assoc_C"/>
</dbReference>
<dbReference type="Gene3D" id="2.10.70.100">
    <property type="match status" value="1"/>
</dbReference>
<organism evidence="10 11">
    <name type="scientific">Aliidiomarina soli</name>
    <dbReference type="NCBI Taxonomy" id="1928574"/>
    <lineage>
        <taxon>Bacteria</taxon>
        <taxon>Pseudomonadati</taxon>
        <taxon>Pseudomonadota</taxon>
        <taxon>Gammaproteobacteria</taxon>
        <taxon>Alteromonadales</taxon>
        <taxon>Idiomarinaceae</taxon>
        <taxon>Aliidiomarina</taxon>
    </lineage>
</organism>
<dbReference type="Gene3D" id="3.40.50.2300">
    <property type="match status" value="1"/>
</dbReference>
<dbReference type="Proteomes" id="UP000287823">
    <property type="component" value="Unassembled WGS sequence"/>
</dbReference>
<keyword evidence="4" id="KW-0902">Two-component regulatory system</keyword>
<reference evidence="10 11" key="1">
    <citation type="journal article" date="2011" name="Front. Microbiol.">
        <title>Genomic signatures of strain selection and enhancement in Bacillus atrophaeus var. globigii, a historical biowarfare simulant.</title>
        <authorList>
            <person name="Gibbons H.S."/>
            <person name="Broomall S.M."/>
            <person name="McNew L.A."/>
            <person name="Daligault H."/>
            <person name="Chapman C."/>
            <person name="Bruce D."/>
            <person name="Karavis M."/>
            <person name="Krepps M."/>
            <person name="McGregor P.A."/>
            <person name="Hong C."/>
            <person name="Park K.H."/>
            <person name="Akmal A."/>
            <person name="Feldman A."/>
            <person name="Lin J.S."/>
            <person name="Chang W.E."/>
            <person name="Higgs B.W."/>
            <person name="Demirev P."/>
            <person name="Lindquist J."/>
            <person name="Liem A."/>
            <person name="Fochler E."/>
            <person name="Read T.D."/>
            <person name="Tapia R."/>
            <person name="Johnson S."/>
            <person name="Bishop-Lilly K.A."/>
            <person name="Detter C."/>
            <person name="Han C."/>
            <person name="Sozhamannan S."/>
            <person name="Rosenzweig C.N."/>
            <person name="Skowronski E.W."/>
        </authorList>
    </citation>
    <scope>NUCLEOTIDE SEQUENCE [LARGE SCALE GENOMIC DNA]</scope>
    <source>
        <strain evidence="10 11">Y4G10-17</strain>
    </source>
</reference>
<name>A0A432WM73_9GAMM</name>
<dbReference type="SUPFAM" id="SSF55785">
    <property type="entry name" value="PYP-like sensor domain (PAS domain)"/>
    <property type="match status" value="2"/>
</dbReference>